<proteinExistence type="predicted"/>
<dbReference type="Gene3D" id="3.40.50.1820">
    <property type="entry name" value="alpha/beta hydrolase"/>
    <property type="match status" value="1"/>
</dbReference>
<dbReference type="EMBL" id="JAAXOT010000006">
    <property type="protein sequence ID" value="NKY57413.1"/>
    <property type="molecule type" value="Genomic_DNA"/>
</dbReference>
<dbReference type="InterPro" id="IPR029058">
    <property type="entry name" value="AB_hydrolase_fold"/>
</dbReference>
<dbReference type="InterPro" id="IPR022742">
    <property type="entry name" value="Hydrolase_4"/>
</dbReference>
<dbReference type="SUPFAM" id="SSF53474">
    <property type="entry name" value="alpha/beta-Hydrolases"/>
    <property type="match status" value="1"/>
</dbReference>
<evidence type="ECO:0000313" key="4">
    <source>
        <dbReference type="Proteomes" id="UP000570678"/>
    </source>
</evidence>
<evidence type="ECO:0000313" key="3">
    <source>
        <dbReference type="EMBL" id="NKY57413.1"/>
    </source>
</evidence>
<evidence type="ECO:0000259" key="2">
    <source>
        <dbReference type="Pfam" id="PF12146"/>
    </source>
</evidence>
<sequence>MSHHVERTPYVIAYANTSGTRDAYGGLTEMVTLDSILVKPAGLDSETVLVLMHPVSSGTYLPIVTSLAKAGHHIIVCNSRYRGADAALLMEKVVQDLGECIRDAKQRLGYRKVVLAGWSGGGSLSVYYQQQAQHPTVTASPSGDGPDLTELDLPPADAILLMAAHISRHHTLTECIDPSILDESDPTRRDPELDLYNPGNPNQPPYSPEFMVRFRQAQHDRNRRITAWVKEKLATIQASDRPQDEYCFVVHGTMADPTVLDPALDPNDRTPGESYLGEPQEVNMGAFGLARFSTLRSWLSQWSIDDARGDAVACGPDIAVPTLVLYNAADNVCTPSHAHRIYQALGCADKELHEIPGANHYYLGPDQREPLAKAIGLVDGWLRARGLGPTE</sequence>
<keyword evidence="3" id="KW-0378">Hydrolase</keyword>
<reference evidence="3 4" key="1">
    <citation type="submission" date="2020-04" db="EMBL/GenBank/DDBJ databases">
        <title>MicrobeNet Type strains.</title>
        <authorList>
            <person name="Nicholson A.C."/>
        </authorList>
    </citation>
    <scope>NUCLEOTIDE SEQUENCE [LARGE SCALE GENOMIC DNA]</scope>
    <source>
        <strain evidence="3 4">JCM 3332</strain>
    </source>
</reference>
<feature type="region of interest" description="Disordered" evidence="1">
    <location>
        <begin position="179"/>
        <end position="206"/>
    </location>
</feature>
<organism evidence="3 4">
    <name type="scientific">Nocardia flavorosea</name>
    <dbReference type="NCBI Taxonomy" id="53429"/>
    <lineage>
        <taxon>Bacteria</taxon>
        <taxon>Bacillati</taxon>
        <taxon>Actinomycetota</taxon>
        <taxon>Actinomycetes</taxon>
        <taxon>Mycobacteriales</taxon>
        <taxon>Nocardiaceae</taxon>
        <taxon>Nocardia</taxon>
    </lineage>
</organism>
<dbReference type="RefSeq" id="WP_062976019.1">
    <property type="nucleotide sequence ID" value="NZ_JAAXOT010000006.1"/>
</dbReference>
<feature type="domain" description="Serine aminopeptidase S33" evidence="2">
    <location>
        <begin position="315"/>
        <end position="363"/>
    </location>
</feature>
<comment type="caution">
    <text evidence="3">The sequence shown here is derived from an EMBL/GenBank/DDBJ whole genome shotgun (WGS) entry which is preliminary data.</text>
</comment>
<keyword evidence="4" id="KW-1185">Reference proteome</keyword>
<protein>
    <submittedName>
        <fullName evidence="3">Alpha/beta hydrolase</fullName>
    </submittedName>
</protein>
<dbReference type="AlphaFoldDB" id="A0A846YEH1"/>
<evidence type="ECO:0000256" key="1">
    <source>
        <dbReference type="SAM" id="MobiDB-lite"/>
    </source>
</evidence>
<dbReference type="Proteomes" id="UP000570678">
    <property type="component" value="Unassembled WGS sequence"/>
</dbReference>
<gene>
    <name evidence="3" type="ORF">HGA15_14875</name>
</gene>
<dbReference type="GO" id="GO:0016787">
    <property type="term" value="F:hydrolase activity"/>
    <property type="evidence" value="ECO:0007669"/>
    <property type="project" value="UniProtKB-KW"/>
</dbReference>
<dbReference type="Pfam" id="PF12146">
    <property type="entry name" value="Hydrolase_4"/>
    <property type="match status" value="1"/>
</dbReference>
<name>A0A846YEH1_9NOCA</name>
<accession>A0A846YEH1</accession>